<accession>A0ABX1N5K0</accession>
<dbReference type="SUPFAM" id="SSF56935">
    <property type="entry name" value="Porins"/>
    <property type="match status" value="1"/>
</dbReference>
<evidence type="ECO:0000256" key="7">
    <source>
        <dbReference type="ARBA" id="ARBA00023065"/>
    </source>
</evidence>
<dbReference type="InterPro" id="IPR000531">
    <property type="entry name" value="Beta-barrel_TonB"/>
</dbReference>
<feature type="domain" description="TonB-dependent receptor-like beta-barrel" evidence="17">
    <location>
        <begin position="224"/>
        <end position="587"/>
    </location>
</feature>
<dbReference type="EMBL" id="WTVH01000031">
    <property type="protein sequence ID" value="NMF94541.1"/>
    <property type="molecule type" value="Genomic_DNA"/>
</dbReference>
<evidence type="ECO:0000313" key="20">
    <source>
        <dbReference type="Proteomes" id="UP000601990"/>
    </source>
</evidence>
<keyword evidence="8 14" id="KW-0798">TonB box</keyword>
<dbReference type="InterPro" id="IPR010101">
    <property type="entry name" value="B12_transptr_BtuB"/>
</dbReference>
<evidence type="ECO:0000256" key="10">
    <source>
        <dbReference type="ARBA" id="ARBA00023136"/>
    </source>
</evidence>
<protein>
    <submittedName>
        <fullName evidence="19">TonB-dependent vitamin B12 receptor</fullName>
    </submittedName>
</protein>
<evidence type="ECO:0000256" key="15">
    <source>
        <dbReference type="RuleBase" id="RU003357"/>
    </source>
</evidence>
<feature type="signal peptide" evidence="16">
    <location>
        <begin position="1"/>
        <end position="26"/>
    </location>
</feature>
<dbReference type="InterPro" id="IPR036942">
    <property type="entry name" value="Beta-barrel_TonB_sf"/>
</dbReference>
<dbReference type="PANTHER" id="PTHR30069:SF53">
    <property type="entry name" value="COLICIN I RECEPTOR-RELATED"/>
    <property type="match status" value="1"/>
</dbReference>
<dbReference type="RefSeq" id="WP_169199759.1">
    <property type="nucleotide sequence ID" value="NZ_WTVH02000008.1"/>
</dbReference>
<organism evidence="19 20">
    <name type="scientific">Aromatoleum buckelii</name>
    <dbReference type="NCBI Taxonomy" id="200254"/>
    <lineage>
        <taxon>Bacteria</taxon>
        <taxon>Pseudomonadati</taxon>
        <taxon>Pseudomonadota</taxon>
        <taxon>Betaproteobacteria</taxon>
        <taxon>Rhodocyclales</taxon>
        <taxon>Rhodocyclaceae</taxon>
        <taxon>Aromatoleum</taxon>
    </lineage>
</organism>
<comment type="subcellular location">
    <subcellularLocation>
        <location evidence="1 13">Cell outer membrane</location>
        <topology evidence="1 13">Multi-pass membrane protein</topology>
    </subcellularLocation>
</comment>
<evidence type="ECO:0000256" key="4">
    <source>
        <dbReference type="ARBA" id="ARBA00022452"/>
    </source>
</evidence>
<evidence type="ECO:0000256" key="2">
    <source>
        <dbReference type="ARBA" id="ARBA00009810"/>
    </source>
</evidence>
<dbReference type="CDD" id="cd01347">
    <property type="entry name" value="ligand_gated_channel"/>
    <property type="match status" value="1"/>
</dbReference>
<dbReference type="NCBIfam" id="TIGR01779">
    <property type="entry name" value="TonB-B12"/>
    <property type="match status" value="1"/>
</dbReference>
<name>A0ABX1N5K0_9RHOO</name>
<dbReference type="Pfam" id="PF07715">
    <property type="entry name" value="Plug"/>
    <property type="match status" value="1"/>
</dbReference>
<feature type="domain" description="TonB-dependent receptor plug" evidence="18">
    <location>
        <begin position="45"/>
        <end position="150"/>
    </location>
</feature>
<evidence type="ECO:0000259" key="17">
    <source>
        <dbReference type="Pfam" id="PF00593"/>
    </source>
</evidence>
<evidence type="ECO:0000256" key="9">
    <source>
        <dbReference type="ARBA" id="ARBA00023114"/>
    </source>
</evidence>
<reference evidence="19" key="1">
    <citation type="submission" date="2019-12" db="EMBL/GenBank/DDBJ databases">
        <title>Comparative genomics gives insights into the taxonomy of the Azoarcus-Aromatoleum group and reveals separate origins of nif in the plant-associated Azoarcus and non-plant-associated Aromatoleum sub-groups.</title>
        <authorList>
            <person name="Lafos M."/>
            <person name="Maluk M."/>
            <person name="Batista M."/>
            <person name="Junghare M."/>
            <person name="Carmona M."/>
            <person name="Faoro H."/>
            <person name="Cruz L.M."/>
            <person name="Battistoni F."/>
            <person name="De Souza E."/>
            <person name="Pedrosa F."/>
            <person name="Chen W.-M."/>
            <person name="Poole P.S."/>
            <person name="Dixon R.A."/>
            <person name="James E.K."/>
        </authorList>
    </citation>
    <scope>NUCLEOTIDE SEQUENCE</scope>
    <source>
        <strain evidence="19">U120</strain>
    </source>
</reference>
<gene>
    <name evidence="19" type="primary">btuB</name>
    <name evidence="19" type="ORF">GO608_14525</name>
</gene>
<keyword evidence="5 13" id="KW-0812">Transmembrane</keyword>
<keyword evidence="7" id="KW-0406">Ion transport</keyword>
<keyword evidence="4 13" id="KW-1134">Transmembrane beta strand</keyword>
<evidence type="ECO:0000259" key="18">
    <source>
        <dbReference type="Pfam" id="PF07715"/>
    </source>
</evidence>
<keyword evidence="6 16" id="KW-0732">Signal</keyword>
<proteinExistence type="inferred from homology"/>
<dbReference type="PANTHER" id="PTHR30069">
    <property type="entry name" value="TONB-DEPENDENT OUTER MEMBRANE RECEPTOR"/>
    <property type="match status" value="1"/>
</dbReference>
<evidence type="ECO:0000256" key="6">
    <source>
        <dbReference type="ARBA" id="ARBA00022729"/>
    </source>
</evidence>
<dbReference type="InterPro" id="IPR012910">
    <property type="entry name" value="Plug_dom"/>
</dbReference>
<keyword evidence="11 19" id="KW-0675">Receptor</keyword>
<evidence type="ECO:0000256" key="5">
    <source>
        <dbReference type="ARBA" id="ARBA00022692"/>
    </source>
</evidence>
<evidence type="ECO:0000256" key="3">
    <source>
        <dbReference type="ARBA" id="ARBA00022448"/>
    </source>
</evidence>
<feature type="short sequence motif" description="TonB box" evidence="14">
    <location>
        <begin position="32"/>
        <end position="38"/>
    </location>
</feature>
<comment type="caution">
    <text evidence="19">The sequence shown here is derived from an EMBL/GenBank/DDBJ whole genome shotgun (WGS) entry which is preliminary data.</text>
</comment>
<evidence type="ECO:0000256" key="11">
    <source>
        <dbReference type="ARBA" id="ARBA00023170"/>
    </source>
</evidence>
<evidence type="ECO:0000256" key="14">
    <source>
        <dbReference type="PROSITE-ProRule" id="PRU10143"/>
    </source>
</evidence>
<keyword evidence="12 13" id="KW-0998">Cell outer membrane</keyword>
<keyword evidence="3 13" id="KW-0813">Transport</keyword>
<keyword evidence="10 13" id="KW-0472">Membrane</keyword>
<dbReference type="InterPro" id="IPR037066">
    <property type="entry name" value="Plug_dom_sf"/>
</dbReference>
<evidence type="ECO:0000256" key="1">
    <source>
        <dbReference type="ARBA" id="ARBA00004571"/>
    </source>
</evidence>
<dbReference type="PROSITE" id="PS00430">
    <property type="entry name" value="TONB_DEPENDENT_REC_1"/>
    <property type="match status" value="1"/>
</dbReference>
<keyword evidence="9" id="KW-0626">Porin</keyword>
<keyword evidence="20" id="KW-1185">Reference proteome</keyword>
<dbReference type="Proteomes" id="UP000601990">
    <property type="component" value="Unassembled WGS sequence"/>
</dbReference>
<dbReference type="Gene3D" id="2.170.130.10">
    <property type="entry name" value="TonB-dependent receptor, plug domain"/>
    <property type="match status" value="1"/>
</dbReference>
<dbReference type="InterPro" id="IPR010916">
    <property type="entry name" value="TonB_box_CS"/>
</dbReference>
<dbReference type="Pfam" id="PF00593">
    <property type="entry name" value="TonB_dep_Rec_b-barrel"/>
    <property type="match status" value="1"/>
</dbReference>
<dbReference type="InterPro" id="IPR039426">
    <property type="entry name" value="TonB-dep_rcpt-like"/>
</dbReference>
<evidence type="ECO:0000256" key="12">
    <source>
        <dbReference type="ARBA" id="ARBA00023237"/>
    </source>
</evidence>
<feature type="chain" id="PRO_5045461087" evidence="16">
    <location>
        <begin position="27"/>
        <end position="615"/>
    </location>
</feature>
<comment type="similarity">
    <text evidence="2 13 15">Belongs to the TonB-dependent receptor family.</text>
</comment>
<evidence type="ECO:0000256" key="13">
    <source>
        <dbReference type="PROSITE-ProRule" id="PRU01360"/>
    </source>
</evidence>
<evidence type="ECO:0000313" key="19">
    <source>
        <dbReference type="EMBL" id="NMF94541.1"/>
    </source>
</evidence>
<evidence type="ECO:0000256" key="8">
    <source>
        <dbReference type="ARBA" id="ARBA00023077"/>
    </source>
</evidence>
<sequence length="615" mass="66430">MNIRLSAAAAAVAAAFPFVVSTPAWADAEGETVVVTATRTARTMSDTLASVSVVTREDIEAMQARSSLDLLRGLPGMSIGNNGGLGKNTSIFLRGTESDHVLVLIDGIKVGSATSGATAIQDIPVEQIERIEVVRGPRSGLYGSEAIGGVIQIFTRRGGGPLTPSFSAGFGSDRTWRLAAGLSGGGEQTWFNVSASGLETDGFNACSGKPFPGGAGCFTTEPDRDGYRNVSGSARAGLRLPGGGELDFNWLRTDSDNEFDGTTQNEGESRQEVFGGRLKVSPLAAWDVSLSAGLSRDHSDNFKDGVFASRFESDRETLSLQNDFQLAADHGVTLGYDWQKDKVSSTTPFPVRSRDNEGLFIQYLGEVGAQTWQISGRADDNEQFGVHRTGSVAWGYEFNRELNVFASYGTAFKAPTFNELYFPFFGNPDLEPETARNIEVGLSGEAGWGRWSTSVYRMRVEDLIAFDAALGLPNNIDSALITGLEGTLGTQLLGWDVNASVTLLDPENRASGANRGNVLPRRAEQSARIDIDRGFGSLRVGASLLAAGRRYDDVANTRRLGGYGTLDLRAEYAFHRDWRVQARVENVFDKDYETASFFNQQGRGAFVTVRYEPKR</sequence>
<dbReference type="PROSITE" id="PS52016">
    <property type="entry name" value="TONB_DEPENDENT_REC_3"/>
    <property type="match status" value="1"/>
</dbReference>
<dbReference type="Gene3D" id="2.40.170.20">
    <property type="entry name" value="TonB-dependent receptor, beta-barrel domain"/>
    <property type="match status" value="1"/>
</dbReference>
<evidence type="ECO:0000256" key="16">
    <source>
        <dbReference type="SAM" id="SignalP"/>
    </source>
</evidence>